<feature type="transmembrane region" description="Helical" evidence="1">
    <location>
        <begin position="447"/>
        <end position="471"/>
    </location>
</feature>
<organism evidence="2 3">
    <name type="scientific">Clostridium aciditolerans</name>
    <dbReference type="NCBI Taxonomy" id="339861"/>
    <lineage>
        <taxon>Bacteria</taxon>
        <taxon>Bacillati</taxon>
        <taxon>Bacillota</taxon>
        <taxon>Clostridia</taxon>
        <taxon>Eubacteriales</taxon>
        <taxon>Clostridiaceae</taxon>
        <taxon>Clostridium</taxon>
    </lineage>
</organism>
<feature type="transmembrane region" description="Helical" evidence="1">
    <location>
        <begin position="114"/>
        <end position="138"/>
    </location>
</feature>
<accession>A0A934LZX7</accession>
<feature type="transmembrane region" description="Helical" evidence="1">
    <location>
        <begin position="144"/>
        <end position="173"/>
    </location>
</feature>
<keyword evidence="3" id="KW-1185">Reference proteome</keyword>
<dbReference type="InterPro" id="IPR031599">
    <property type="entry name" value="ABC_tran_2"/>
</dbReference>
<evidence type="ECO:0000313" key="2">
    <source>
        <dbReference type="EMBL" id="MBI6871484.1"/>
    </source>
</evidence>
<dbReference type="AlphaFoldDB" id="A0A934LZX7"/>
<feature type="transmembrane region" description="Helical" evidence="1">
    <location>
        <begin position="518"/>
        <end position="540"/>
    </location>
</feature>
<name>A0A934LZX7_9CLOT</name>
<feature type="transmembrane region" description="Helical" evidence="1">
    <location>
        <begin position="65"/>
        <end position="93"/>
    </location>
</feature>
<dbReference type="RefSeq" id="WP_211140932.1">
    <property type="nucleotide sequence ID" value="NZ_JAEEGB010000003.1"/>
</dbReference>
<feature type="transmembrane region" description="Helical" evidence="1">
    <location>
        <begin position="417"/>
        <end position="441"/>
    </location>
</feature>
<dbReference type="Proteomes" id="UP000622687">
    <property type="component" value="Unassembled WGS sequence"/>
</dbReference>
<gene>
    <name evidence="2" type="ORF">I6U51_02035</name>
</gene>
<feature type="transmembrane region" description="Helical" evidence="1">
    <location>
        <begin position="369"/>
        <end position="396"/>
    </location>
</feature>
<keyword evidence="1" id="KW-0472">Membrane</keyword>
<keyword evidence="1" id="KW-1133">Transmembrane helix</keyword>
<feature type="transmembrane region" description="Helical" evidence="1">
    <location>
        <begin position="185"/>
        <end position="204"/>
    </location>
</feature>
<comment type="caution">
    <text evidence="2">The sequence shown here is derived from an EMBL/GenBank/DDBJ whole genome shotgun (WGS) entry which is preliminary data.</text>
</comment>
<feature type="transmembrane region" description="Helical" evidence="1">
    <location>
        <begin position="258"/>
        <end position="276"/>
    </location>
</feature>
<keyword evidence="1" id="KW-0812">Transmembrane</keyword>
<dbReference type="Pfam" id="PF16949">
    <property type="entry name" value="ABC_tran_2"/>
    <property type="match status" value="1"/>
</dbReference>
<feature type="transmembrane region" description="Helical" evidence="1">
    <location>
        <begin position="491"/>
        <end position="512"/>
    </location>
</feature>
<dbReference type="EMBL" id="JAEEGB010000003">
    <property type="protein sequence ID" value="MBI6871484.1"/>
    <property type="molecule type" value="Genomic_DNA"/>
</dbReference>
<evidence type="ECO:0000256" key="1">
    <source>
        <dbReference type="SAM" id="Phobius"/>
    </source>
</evidence>
<proteinExistence type="predicted"/>
<evidence type="ECO:0000313" key="3">
    <source>
        <dbReference type="Proteomes" id="UP000622687"/>
    </source>
</evidence>
<reference evidence="2" key="1">
    <citation type="submission" date="2020-12" db="EMBL/GenBank/DDBJ databases">
        <title>Clostridium thailandense sp. nov., a novel acetogenic bacterium isolated from peat land soil in Thailand.</title>
        <authorList>
            <person name="Chaikitkaew S."/>
            <person name="Birkeland N.K."/>
        </authorList>
    </citation>
    <scope>NUCLEOTIDE SEQUENCE</scope>
    <source>
        <strain evidence="2">DSM 17425</strain>
    </source>
</reference>
<feature type="transmembrane region" description="Helical" evidence="1">
    <location>
        <begin position="328"/>
        <end position="349"/>
    </location>
</feature>
<sequence>MSRYIVLTKILLKNNINLSSDKKKKAKTIALWILIAAAFAPTIGIIVNSISSGYNLLSSINQEGLILALGISFVSIFVFFFGIFYSLNVLYFTKDIENLLPLPLKPSEILGAKFTVALLYEYLTELVLFLPILIVYGVKSSASFIYYAYGIIIFLILPLAPLGIVSVLNMIIMSFTNLGKHKDKLKIIGGIGAMFIAICINIFMQKFGVSSNNPDQMIKMITSGNNSLVQLSNKLFPGSSIGAKALVFSSTTQGFLNLLLYIILTLIVVLVLLVLAEKLYFKGIVGISETYSKRKELNSEQLSKFSERHSPLIALTMRELKVLFRTPVYFMNCIIMNFLWPVFLLLPMVTQPQLFKELEKVTAIIKDPIISAIIIGVSLSVGIFLGASNLITATAISREGQNIFISKYIPVDYTTQFAAKILSGMIMGVVSIIVMLLMAIVLIKAPLYLVVMSLIVSIPGLLFSSMAGLLIDLNYPKLNWDNEVKAVKQNFNGFLSLIVGVLGAGISAIPIIKFSEKAFYITTIMFILFLIIDFILYKIILTKGVSLFKNIEI</sequence>
<feature type="transmembrane region" description="Helical" evidence="1">
    <location>
        <begin position="29"/>
        <end position="50"/>
    </location>
</feature>
<protein>
    <submittedName>
        <fullName evidence="2">Transporter</fullName>
    </submittedName>
</protein>